<dbReference type="InterPro" id="IPR041916">
    <property type="entry name" value="Anti_sigma_zinc_sf"/>
</dbReference>
<feature type="compositionally biased region" description="Basic and acidic residues" evidence="3">
    <location>
        <begin position="140"/>
        <end position="151"/>
    </location>
</feature>
<comment type="caution">
    <text evidence="5">The sequence shown here is derived from an EMBL/GenBank/DDBJ whole genome shotgun (WGS) entry which is preliminary data.</text>
</comment>
<protein>
    <recommendedName>
        <fullName evidence="2">Anti-sigma-W factor RsiW</fullName>
    </recommendedName>
</protein>
<evidence type="ECO:0000256" key="1">
    <source>
        <dbReference type="ARBA" id="ARBA00024353"/>
    </source>
</evidence>
<dbReference type="InterPro" id="IPR027383">
    <property type="entry name" value="Znf_put"/>
</dbReference>
<proteinExistence type="inferred from homology"/>
<feature type="region of interest" description="Disordered" evidence="3">
    <location>
        <begin position="102"/>
        <end position="151"/>
    </location>
</feature>
<evidence type="ECO:0000256" key="3">
    <source>
        <dbReference type="SAM" id="MobiDB-lite"/>
    </source>
</evidence>
<feature type="domain" description="Putative zinc-finger" evidence="4">
    <location>
        <begin position="13"/>
        <end position="41"/>
    </location>
</feature>
<dbReference type="Pfam" id="PF13490">
    <property type="entry name" value="zf-HC2"/>
    <property type="match status" value="1"/>
</dbReference>
<sequence length="452" mass="50627">MTHPIHHCLEDGQLQAYLDNQLDTEKQRQVKRHLAECTSCHLRLEELHELDEWFQHVNFGTPKTAGVSVQGSSTPNGIGASGEPVDTAAAWRRFLKRINAESHPADACETASREEKPLPAPEVNRREPHVSAEHLVPAESSKKQKITDERKRQMKKWTVTAAAILVGGALLANPGIRSAAADMLNVFRVENLNTVKMSAQELDKISIELETKVGDIDLRDYGKAEVLARSKHAFISPHDNPEQYAAVAKTLPSLPASIVNGLEQEIHQFTADKIRFALDVENVNRLIRALGGEKVLPPELQGESFLFTFPGGYEIQWYKQVKHEDGSVFQDTRYQLAIRDLPKVETSAATNISAIQESLASLPFLSYDVKRQLADIQRFTNTMLMPELLEAGEEVVNLAGRQALYRSHGENEQATHQLIWIADGKLIRFTANGLTREEFLKTARSIQWPQNN</sequence>
<organism evidence="5 6">
    <name type="scientific">Bacillus thermozeamaize</name>
    <dbReference type="NCBI Taxonomy" id="230954"/>
    <lineage>
        <taxon>Bacteria</taxon>
        <taxon>Bacillati</taxon>
        <taxon>Bacillota</taxon>
        <taxon>Bacilli</taxon>
        <taxon>Bacillales</taxon>
        <taxon>Bacillaceae</taxon>
        <taxon>Bacillus</taxon>
    </lineage>
</organism>
<dbReference type="Gene3D" id="1.10.10.1320">
    <property type="entry name" value="Anti-sigma factor, zinc-finger domain"/>
    <property type="match status" value="1"/>
</dbReference>
<evidence type="ECO:0000259" key="4">
    <source>
        <dbReference type="Pfam" id="PF13490"/>
    </source>
</evidence>
<feature type="compositionally biased region" description="Basic and acidic residues" evidence="3">
    <location>
        <begin position="102"/>
        <end position="132"/>
    </location>
</feature>
<reference evidence="6" key="1">
    <citation type="submission" date="2016-06" db="EMBL/GenBank/DDBJ databases">
        <authorList>
            <person name="Nascimento L."/>
            <person name="Pereira R.V."/>
            <person name="Martins L.F."/>
            <person name="Quaggio R.B."/>
            <person name="Silva A.M."/>
            <person name="Setubal J.C."/>
        </authorList>
    </citation>
    <scope>NUCLEOTIDE SEQUENCE [LARGE SCALE GENOMIC DNA]</scope>
</reference>
<evidence type="ECO:0000256" key="2">
    <source>
        <dbReference type="ARBA" id="ARBA00024438"/>
    </source>
</evidence>
<gene>
    <name evidence="5" type="ORF">BAA01_15315</name>
</gene>
<dbReference type="EMBL" id="LZRT01000095">
    <property type="protein sequence ID" value="OUM85954.1"/>
    <property type="molecule type" value="Genomic_DNA"/>
</dbReference>
<dbReference type="Proteomes" id="UP000196475">
    <property type="component" value="Unassembled WGS sequence"/>
</dbReference>
<evidence type="ECO:0000313" key="6">
    <source>
        <dbReference type="Proteomes" id="UP000196475"/>
    </source>
</evidence>
<name>A0A1Y3PFM7_9BACI</name>
<dbReference type="AlphaFoldDB" id="A0A1Y3PFM7"/>
<evidence type="ECO:0000313" key="5">
    <source>
        <dbReference type="EMBL" id="OUM85954.1"/>
    </source>
</evidence>
<comment type="similarity">
    <text evidence="1">Belongs to the zinc-associated anti-sigma factor (ZAS) superfamily. Anti-sigma-W factor family.</text>
</comment>
<accession>A0A1Y3PFM7</accession>